<name>A0AAJ0H614_9PEZI</name>
<sequence>MYSWVNEPRPLPYMHPHSGTPPAPKRPHTARDMNNTANTPFETIDLNPDLEKQQHPALHTASAQVGEPSARRGTARRYFSSAAWWQEEYWYAIACVATAACLVLLLQSYDGRAVPTLGWGLQLDTAIIAMVTIVRVSMKGFVEAALSQGAWIWVSERAQRRRGRYNARLSDFRVFDEASRGLWGSLCLLWKMRLRHLGCIGAAIVVLIHGFETFSQQMVMFEQRPQQVANGTYSPASAPPRSEV</sequence>
<evidence type="ECO:0000256" key="1">
    <source>
        <dbReference type="SAM" id="MobiDB-lite"/>
    </source>
</evidence>
<keyword evidence="3" id="KW-1185">Reference proteome</keyword>
<dbReference type="AlphaFoldDB" id="A0AAJ0H614"/>
<dbReference type="Proteomes" id="UP001275084">
    <property type="component" value="Unassembled WGS sequence"/>
</dbReference>
<dbReference type="Pfam" id="PF11374">
    <property type="entry name" value="DUF3176"/>
    <property type="match status" value="1"/>
</dbReference>
<protein>
    <submittedName>
        <fullName evidence="2">Uncharacterized protein</fullName>
    </submittedName>
</protein>
<proteinExistence type="predicted"/>
<accession>A0AAJ0H614</accession>
<evidence type="ECO:0000313" key="2">
    <source>
        <dbReference type="EMBL" id="KAK3341295.1"/>
    </source>
</evidence>
<dbReference type="InterPro" id="IPR021514">
    <property type="entry name" value="DUF3176"/>
</dbReference>
<dbReference type="PANTHER" id="PTHR35394:SF5">
    <property type="entry name" value="DUF3176 DOMAIN-CONTAINING PROTEIN"/>
    <property type="match status" value="1"/>
</dbReference>
<dbReference type="EMBL" id="JAUIQD010000008">
    <property type="protein sequence ID" value="KAK3341295.1"/>
    <property type="molecule type" value="Genomic_DNA"/>
</dbReference>
<organism evidence="2 3">
    <name type="scientific">Lasiosphaeria hispida</name>
    <dbReference type="NCBI Taxonomy" id="260671"/>
    <lineage>
        <taxon>Eukaryota</taxon>
        <taxon>Fungi</taxon>
        <taxon>Dikarya</taxon>
        <taxon>Ascomycota</taxon>
        <taxon>Pezizomycotina</taxon>
        <taxon>Sordariomycetes</taxon>
        <taxon>Sordariomycetidae</taxon>
        <taxon>Sordariales</taxon>
        <taxon>Lasiosphaeriaceae</taxon>
        <taxon>Lasiosphaeria</taxon>
    </lineage>
</organism>
<feature type="compositionally biased region" description="Pro residues" evidence="1">
    <location>
        <begin position="12"/>
        <end position="24"/>
    </location>
</feature>
<reference evidence="2" key="2">
    <citation type="submission" date="2023-06" db="EMBL/GenBank/DDBJ databases">
        <authorList>
            <consortium name="Lawrence Berkeley National Laboratory"/>
            <person name="Haridas S."/>
            <person name="Hensen N."/>
            <person name="Bonometti L."/>
            <person name="Westerberg I."/>
            <person name="Brannstrom I.O."/>
            <person name="Guillou S."/>
            <person name="Cros-Aarteil S."/>
            <person name="Calhoun S."/>
            <person name="Kuo A."/>
            <person name="Mondo S."/>
            <person name="Pangilinan J."/>
            <person name="Riley R."/>
            <person name="Labutti K."/>
            <person name="Andreopoulos B."/>
            <person name="Lipzen A."/>
            <person name="Chen C."/>
            <person name="Yanf M."/>
            <person name="Daum C."/>
            <person name="Ng V."/>
            <person name="Clum A."/>
            <person name="Steindorff A."/>
            <person name="Ohm R."/>
            <person name="Martin F."/>
            <person name="Silar P."/>
            <person name="Natvig D."/>
            <person name="Lalanne C."/>
            <person name="Gautier V."/>
            <person name="Ament-Velasquez S.L."/>
            <person name="Kruys A."/>
            <person name="Hutchinson M.I."/>
            <person name="Powell A.J."/>
            <person name="Barry K."/>
            <person name="Miller A.N."/>
            <person name="Grigoriev I.V."/>
            <person name="Debuchy R."/>
            <person name="Gladieux P."/>
            <person name="Thoren M.H."/>
            <person name="Johannesson H."/>
        </authorList>
    </citation>
    <scope>NUCLEOTIDE SEQUENCE</scope>
    <source>
        <strain evidence="2">CBS 955.72</strain>
    </source>
</reference>
<dbReference type="PANTHER" id="PTHR35394">
    <property type="entry name" value="DUF3176 DOMAIN-CONTAINING PROTEIN"/>
    <property type="match status" value="1"/>
</dbReference>
<feature type="region of interest" description="Disordered" evidence="1">
    <location>
        <begin position="12"/>
        <end position="43"/>
    </location>
</feature>
<reference evidence="2" key="1">
    <citation type="journal article" date="2023" name="Mol. Phylogenet. Evol.">
        <title>Genome-scale phylogeny and comparative genomics of the fungal order Sordariales.</title>
        <authorList>
            <person name="Hensen N."/>
            <person name="Bonometti L."/>
            <person name="Westerberg I."/>
            <person name="Brannstrom I.O."/>
            <person name="Guillou S."/>
            <person name="Cros-Aarteil S."/>
            <person name="Calhoun S."/>
            <person name="Haridas S."/>
            <person name="Kuo A."/>
            <person name="Mondo S."/>
            <person name="Pangilinan J."/>
            <person name="Riley R."/>
            <person name="LaButti K."/>
            <person name="Andreopoulos B."/>
            <person name="Lipzen A."/>
            <person name="Chen C."/>
            <person name="Yan M."/>
            <person name="Daum C."/>
            <person name="Ng V."/>
            <person name="Clum A."/>
            <person name="Steindorff A."/>
            <person name="Ohm R.A."/>
            <person name="Martin F."/>
            <person name="Silar P."/>
            <person name="Natvig D.O."/>
            <person name="Lalanne C."/>
            <person name="Gautier V."/>
            <person name="Ament-Velasquez S.L."/>
            <person name="Kruys A."/>
            <person name="Hutchinson M.I."/>
            <person name="Powell A.J."/>
            <person name="Barry K."/>
            <person name="Miller A.N."/>
            <person name="Grigoriev I.V."/>
            <person name="Debuchy R."/>
            <person name="Gladieux P."/>
            <person name="Hiltunen Thoren M."/>
            <person name="Johannesson H."/>
        </authorList>
    </citation>
    <scope>NUCLEOTIDE SEQUENCE</scope>
    <source>
        <strain evidence="2">CBS 955.72</strain>
    </source>
</reference>
<feature type="compositionally biased region" description="Polar residues" evidence="1">
    <location>
        <begin position="32"/>
        <end position="41"/>
    </location>
</feature>
<evidence type="ECO:0000313" key="3">
    <source>
        <dbReference type="Proteomes" id="UP001275084"/>
    </source>
</evidence>
<comment type="caution">
    <text evidence="2">The sequence shown here is derived from an EMBL/GenBank/DDBJ whole genome shotgun (WGS) entry which is preliminary data.</text>
</comment>
<gene>
    <name evidence="2" type="ORF">B0T25DRAFT_573695</name>
</gene>